<name>A0ACB8Q812_9AGAM</name>
<proteinExistence type="predicted"/>
<sequence length="656" mass="73453">MSRKLIDEWVVLTHQITSLLEVRPITGGTSDDALAKGIDVALSLMTSFDAALRAGKNASQKNCASRITKEIFEEILKYAMFLTPIAVTRGSKVTDLRWIKLSHVCRAWRFLTIACEDAWASSVGQLPRATQVFLEQAGSTPVDVNITGDHPLLPSQVLTFSSADEDSVNTILENIDLRRVRTLTVVDGRVRVFPFVDKLDEQSTIASLATLSHLILEGYSWNISQREAILLAGADCCLCAHNLETVKLKNCFMDLVCRALTSLDIEYDALRTLRLHNALCIEMVIDMTADPFDTFNIVNLLDLQYLSLTGPAHSLEDLLTLLVFPCTTVVHLDACIWPASAPDIVHQLARAFGEHLLQDFVTVAVDHDVFFSQQLTHVRMWKEAPLENLACAIRFGLASDQTVPTPLFEVTKIKSASVCSLALSLPSTEYSIEAVPHWIEILDLARVTVDWDLGFLNIEATPVTPFASYSDVNQSAFAARRICQDPVSFNNVYIRVRTIFDRDSARHVTAYAYVRAQQSHSPELQCPRLIFQVLDVFHVYGSTTTSFHIRLRRALVERRLHRPRRERTRESQEEDSLPYYSYLVAHDDLKKASINRLISPDPDFDNNERVPEAHRAGTPDTDLSHTSVDEENFPVFTADLVPAGCRLAPSGQYLTA</sequence>
<dbReference type="Proteomes" id="UP000814128">
    <property type="component" value="Unassembled WGS sequence"/>
</dbReference>
<organism evidence="1 2">
    <name type="scientific">Vararia minispora EC-137</name>
    <dbReference type="NCBI Taxonomy" id="1314806"/>
    <lineage>
        <taxon>Eukaryota</taxon>
        <taxon>Fungi</taxon>
        <taxon>Dikarya</taxon>
        <taxon>Basidiomycota</taxon>
        <taxon>Agaricomycotina</taxon>
        <taxon>Agaricomycetes</taxon>
        <taxon>Russulales</taxon>
        <taxon>Lachnocladiaceae</taxon>
        <taxon>Vararia</taxon>
    </lineage>
</organism>
<protein>
    <submittedName>
        <fullName evidence="1">Uncharacterized protein</fullName>
    </submittedName>
</protein>
<keyword evidence="2" id="KW-1185">Reference proteome</keyword>
<dbReference type="EMBL" id="MU273833">
    <property type="protein sequence ID" value="KAI0027827.1"/>
    <property type="molecule type" value="Genomic_DNA"/>
</dbReference>
<evidence type="ECO:0000313" key="1">
    <source>
        <dbReference type="EMBL" id="KAI0027827.1"/>
    </source>
</evidence>
<reference evidence="1" key="2">
    <citation type="journal article" date="2022" name="New Phytol.">
        <title>Evolutionary transition to the ectomycorrhizal habit in the genomes of a hyperdiverse lineage of mushroom-forming fungi.</title>
        <authorList>
            <person name="Looney B."/>
            <person name="Miyauchi S."/>
            <person name="Morin E."/>
            <person name="Drula E."/>
            <person name="Courty P.E."/>
            <person name="Kohler A."/>
            <person name="Kuo A."/>
            <person name="LaButti K."/>
            <person name="Pangilinan J."/>
            <person name="Lipzen A."/>
            <person name="Riley R."/>
            <person name="Andreopoulos W."/>
            <person name="He G."/>
            <person name="Johnson J."/>
            <person name="Nolan M."/>
            <person name="Tritt A."/>
            <person name="Barry K.W."/>
            <person name="Grigoriev I.V."/>
            <person name="Nagy L.G."/>
            <person name="Hibbett D."/>
            <person name="Henrissat B."/>
            <person name="Matheny P.B."/>
            <person name="Labbe J."/>
            <person name="Martin F.M."/>
        </authorList>
    </citation>
    <scope>NUCLEOTIDE SEQUENCE</scope>
    <source>
        <strain evidence="1">EC-137</strain>
    </source>
</reference>
<reference evidence="1" key="1">
    <citation type="submission" date="2021-02" db="EMBL/GenBank/DDBJ databases">
        <authorList>
            <consortium name="DOE Joint Genome Institute"/>
            <person name="Ahrendt S."/>
            <person name="Looney B.P."/>
            <person name="Miyauchi S."/>
            <person name="Morin E."/>
            <person name="Drula E."/>
            <person name="Courty P.E."/>
            <person name="Chicoki N."/>
            <person name="Fauchery L."/>
            <person name="Kohler A."/>
            <person name="Kuo A."/>
            <person name="Labutti K."/>
            <person name="Pangilinan J."/>
            <person name="Lipzen A."/>
            <person name="Riley R."/>
            <person name="Andreopoulos W."/>
            <person name="He G."/>
            <person name="Johnson J."/>
            <person name="Barry K.W."/>
            <person name="Grigoriev I.V."/>
            <person name="Nagy L."/>
            <person name="Hibbett D."/>
            <person name="Henrissat B."/>
            <person name="Matheny P.B."/>
            <person name="Labbe J."/>
            <person name="Martin F."/>
        </authorList>
    </citation>
    <scope>NUCLEOTIDE SEQUENCE</scope>
    <source>
        <strain evidence="1">EC-137</strain>
    </source>
</reference>
<accession>A0ACB8Q812</accession>
<evidence type="ECO:0000313" key="2">
    <source>
        <dbReference type="Proteomes" id="UP000814128"/>
    </source>
</evidence>
<comment type="caution">
    <text evidence="1">The sequence shown here is derived from an EMBL/GenBank/DDBJ whole genome shotgun (WGS) entry which is preliminary data.</text>
</comment>
<gene>
    <name evidence="1" type="ORF">K488DRAFT_90416</name>
</gene>